<dbReference type="InterPro" id="IPR036188">
    <property type="entry name" value="FAD/NAD-bd_sf"/>
</dbReference>
<evidence type="ECO:0000313" key="4">
    <source>
        <dbReference type="EMBL" id="MCL7024864.1"/>
    </source>
</evidence>
<feature type="non-terminal residue" evidence="4">
    <location>
        <position position="85"/>
    </location>
</feature>
<dbReference type="EMBL" id="JAJJMA010038925">
    <property type="protein sequence ID" value="MCL7024864.1"/>
    <property type="molecule type" value="Genomic_DNA"/>
</dbReference>
<organism evidence="4 5">
    <name type="scientific">Papaver nudicaule</name>
    <name type="common">Iceland poppy</name>
    <dbReference type="NCBI Taxonomy" id="74823"/>
    <lineage>
        <taxon>Eukaryota</taxon>
        <taxon>Viridiplantae</taxon>
        <taxon>Streptophyta</taxon>
        <taxon>Embryophyta</taxon>
        <taxon>Tracheophyta</taxon>
        <taxon>Spermatophyta</taxon>
        <taxon>Magnoliopsida</taxon>
        <taxon>Ranunculales</taxon>
        <taxon>Papaveraceae</taxon>
        <taxon>Papaveroideae</taxon>
        <taxon>Papaver</taxon>
    </lineage>
</organism>
<feature type="non-terminal residue" evidence="4">
    <location>
        <position position="1"/>
    </location>
</feature>
<keyword evidence="2" id="KW-0274">FAD</keyword>
<proteinExistence type="predicted"/>
<evidence type="ECO:0000256" key="3">
    <source>
        <dbReference type="ARBA" id="ARBA00023002"/>
    </source>
</evidence>
<dbReference type="GO" id="GO:0004174">
    <property type="term" value="F:electron-transferring-flavoprotein dehydrogenase activity"/>
    <property type="evidence" value="ECO:0007669"/>
    <property type="project" value="TreeGrafter"/>
</dbReference>
<evidence type="ECO:0000256" key="1">
    <source>
        <dbReference type="ARBA" id="ARBA00022630"/>
    </source>
</evidence>
<comment type="caution">
    <text evidence="4">The sequence shown here is derived from an EMBL/GenBank/DDBJ whole genome shotgun (WGS) entry which is preliminary data.</text>
</comment>
<reference evidence="4" key="1">
    <citation type="submission" date="2022-03" db="EMBL/GenBank/DDBJ databases">
        <title>A functionally conserved STORR gene fusion in Papaver species that diverged 16.8 million years ago.</title>
        <authorList>
            <person name="Catania T."/>
        </authorList>
    </citation>
    <scope>NUCLEOTIDE SEQUENCE</scope>
    <source>
        <strain evidence="4">S-191538</strain>
    </source>
</reference>
<dbReference type="GO" id="GO:0050660">
    <property type="term" value="F:flavin adenine dinucleotide binding"/>
    <property type="evidence" value="ECO:0007669"/>
    <property type="project" value="TreeGrafter"/>
</dbReference>
<keyword evidence="5" id="KW-1185">Reference proteome</keyword>
<evidence type="ECO:0000256" key="2">
    <source>
        <dbReference type="ARBA" id="ARBA00022827"/>
    </source>
</evidence>
<keyword evidence="1" id="KW-0285">Flavoprotein</keyword>
<dbReference type="AlphaFoldDB" id="A0AA41RQJ2"/>
<dbReference type="SUPFAM" id="SSF51905">
    <property type="entry name" value="FAD/NAD(P)-binding domain"/>
    <property type="match status" value="1"/>
</dbReference>
<dbReference type="PANTHER" id="PTHR43735">
    <property type="entry name" value="APOPTOSIS-INDUCING FACTOR 1"/>
    <property type="match status" value="1"/>
</dbReference>
<dbReference type="Proteomes" id="UP001177140">
    <property type="component" value="Unassembled WGS sequence"/>
</dbReference>
<keyword evidence="3" id="KW-0560">Oxidoreductase</keyword>
<dbReference type="PANTHER" id="PTHR43735:SF3">
    <property type="entry name" value="FERROPTOSIS SUPPRESSOR PROTEIN 1"/>
    <property type="match status" value="1"/>
</dbReference>
<name>A0AA41RQJ2_PAPNU</name>
<dbReference type="Gene3D" id="3.50.50.100">
    <property type="match status" value="1"/>
</dbReference>
<protein>
    <submittedName>
        <fullName evidence="4">Uncharacterized protein</fullName>
    </submittedName>
</protein>
<accession>A0AA41RQJ2</accession>
<dbReference type="GO" id="GO:0005737">
    <property type="term" value="C:cytoplasm"/>
    <property type="evidence" value="ECO:0007669"/>
    <property type="project" value="TreeGrafter"/>
</dbReference>
<gene>
    <name evidence="4" type="ORF">MKW94_000353</name>
</gene>
<evidence type="ECO:0000313" key="5">
    <source>
        <dbReference type="Proteomes" id="UP001177140"/>
    </source>
</evidence>
<sequence length="85" mass="9709">KEYFEITWASMRAKVEPSVAERMVMKHKDYFTNGRVVMSSAVGVTESEVLTADGESIPYDYLVIATGHNDYVPKTRSERIEQYQA</sequence>